<sequence>MTALRPKPTDGYSGHRQKKFWRLQPWVPPSCLRIGDTSLLSSMQRLTMLLVATHVGDWSRRWLFVGCGKEHFPECWCGLPSEMQPLHSHP</sequence>
<organism evidence="1">
    <name type="scientific">Nymphaea colorata</name>
    <name type="common">pocket water lily</name>
    <dbReference type="NCBI Taxonomy" id="210225"/>
    <lineage>
        <taxon>Eukaryota</taxon>
        <taxon>Viridiplantae</taxon>
        <taxon>Streptophyta</taxon>
        <taxon>Embryophyta</taxon>
        <taxon>Tracheophyta</taxon>
        <taxon>Spermatophyta</taxon>
        <taxon>Magnoliopsida</taxon>
        <taxon>Nymphaeales</taxon>
        <taxon>Nymphaeaceae</taxon>
        <taxon>Nymphaea</taxon>
    </lineage>
</organism>
<proteinExistence type="predicted"/>
<accession>A0A5K1CTT7</accession>
<name>A0A5K1CTT7_9MAGN</name>
<gene>
    <name evidence="1" type="ORF">NYM_LOCUS17198</name>
</gene>
<evidence type="ECO:0000313" key="1">
    <source>
        <dbReference type="EMBL" id="VVW30211.1"/>
    </source>
</evidence>
<reference evidence="1" key="1">
    <citation type="submission" date="2019-09" db="EMBL/GenBank/DDBJ databases">
        <authorList>
            <person name="Zhang L."/>
        </authorList>
    </citation>
    <scope>NUCLEOTIDE SEQUENCE</scope>
</reference>
<protein>
    <submittedName>
        <fullName evidence="1">Uncharacterized protein</fullName>
    </submittedName>
</protein>
<dbReference type="AlphaFoldDB" id="A0A5K1CTT7"/>
<dbReference type="EMBL" id="LR721782">
    <property type="protein sequence ID" value="VVW30211.1"/>
    <property type="molecule type" value="Genomic_DNA"/>
</dbReference>